<proteinExistence type="predicted"/>
<dbReference type="Proteomes" id="UP000722121">
    <property type="component" value="Unassembled WGS sequence"/>
</dbReference>
<dbReference type="SUPFAM" id="SSF53448">
    <property type="entry name" value="Nucleotide-diphospho-sugar transferases"/>
    <property type="match status" value="1"/>
</dbReference>
<sequence>MKKKLCVAIPVGGVVHNDYLEHNLKLLKKTDAYICIGIDEKESLLTPMTGGEYGKTKQLCKEYADQVIEFPEESYYRPGGIWKKLYDCWKASGATYVRGLGYDDFLPPDLVEGHLAFIEHHANLDASYCDYLIQDDTQGSRHFFSTKLSKYKKVKNTGGNPFSFICWLIKFSAINTAEFEHKLLKASAGFEYFLHAVLFTTKCAHFPGSPSLSAVRREHQKTVSQLHQDGVIQEKESIIKEIRALTGYSEEQTMKDWRSLDFPALCRTLRKQQSRPYALIANWRKKNNSQ</sequence>
<accession>A0ABS3AQC1</accession>
<gene>
    <name evidence="1" type="ORF">JYU14_02390</name>
</gene>
<dbReference type="InterPro" id="IPR029044">
    <property type="entry name" value="Nucleotide-diphossugar_trans"/>
</dbReference>
<keyword evidence="2" id="KW-1185">Reference proteome</keyword>
<evidence type="ECO:0000313" key="2">
    <source>
        <dbReference type="Proteomes" id="UP000722121"/>
    </source>
</evidence>
<evidence type="ECO:0000313" key="1">
    <source>
        <dbReference type="EMBL" id="MBN4066911.1"/>
    </source>
</evidence>
<organism evidence="1 2">
    <name type="scientific">Simkania negevensis</name>
    <dbReference type="NCBI Taxonomy" id="83561"/>
    <lineage>
        <taxon>Bacteria</taxon>
        <taxon>Pseudomonadati</taxon>
        <taxon>Chlamydiota</taxon>
        <taxon>Chlamydiia</taxon>
        <taxon>Parachlamydiales</taxon>
        <taxon>Simkaniaceae</taxon>
        <taxon>Simkania</taxon>
    </lineage>
</organism>
<protein>
    <submittedName>
        <fullName evidence="1">Uncharacterized protein</fullName>
    </submittedName>
</protein>
<dbReference type="EMBL" id="JAFITR010000038">
    <property type="protein sequence ID" value="MBN4066911.1"/>
    <property type="molecule type" value="Genomic_DNA"/>
</dbReference>
<name>A0ABS3AQC1_9BACT</name>
<comment type="caution">
    <text evidence="1">The sequence shown here is derived from an EMBL/GenBank/DDBJ whole genome shotgun (WGS) entry which is preliminary data.</text>
</comment>
<reference evidence="1 2" key="1">
    <citation type="submission" date="2021-02" db="EMBL/GenBank/DDBJ databases">
        <title>Activity-based single-cell genomes from oceanic crustal fluid captures similar information to metagenomic and metatranscriptomic surveys with orders of magnitude less sampling.</title>
        <authorList>
            <person name="D'Angelo T.S."/>
            <person name="Orcutt B.N."/>
        </authorList>
    </citation>
    <scope>NUCLEOTIDE SEQUENCE [LARGE SCALE GENOMIC DNA]</scope>
    <source>
        <strain evidence="1">AH-315-G07</strain>
    </source>
</reference>